<evidence type="ECO:0000313" key="3">
    <source>
        <dbReference type="Proteomes" id="UP000317909"/>
    </source>
</evidence>
<feature type="compositionally biased region" description="Low complexity" evidence="1">
    <location>
        <begin position="87"/>
        <end position="96"/>
    </location>
</feature>
<evidence type="ECO:0000256" key="1">
    <source>
        <dbReference type="SAM" id="MobiDB-lite"/>
    </source>
</evidence>
<name>A0A517TYG4_9BACT</name>
<keyword evidence="3" id="KW-1185">Reference proteome</keyword>
<accession>A0A517TYG4</accession>
<feature type="compositionally biased region" description="Acidic residues" evidence="1">
    <location>
        <begin position="72"/>
        <end position="86"/>
    </location>
</feature>
<dbReference type="Proteomes" id="UP000317909">
    <property type="component" value="Chromosome"/>
</dbReference>
<gene>
    <name evidence="2" type="ORF">I41_26060</name>
</gene>
<dbReference type="RefSeq" id="WP_145433008.1">
    <property type="nucleotide sequence ID" value="NZ_CP036339.1"/>
</dbReference>
<evidence type="ECO:0000313" key="2">
    <source>
        <dbReference type="EMBL" id="QDT73417.1"/>
    </source>
</evidence>
<dbReference type="KEGG" id="llh:I41_26060"/>
<organism evidence="2 3">
    <name type="scientific">Lacipirellula limnantheis</name>
    <dbReference type="NCBI Taxonomy" id="2528024"/>
    <lineage>
        <taxon>Bacteria</taxon>
        <taxon>Pseudomonadati</taxon>
        <taxon>Planctomycetota</taxon>
        <taxon>Planctomycetia</taxon>
        <taxon>Pirellulales</taxon>
        <taxon>Lacipirellulaceae</taxon>
        <taxon>Lacipirellula</taxon>
    </lineage>
</organism>
<dbReference type="EMBL" id="CP036339">
    <property type="protein sequence ID" value="QDT73417.1"/>
    <property type="molecule type" value="Genomic_DNA"/>
</dbReference>
<sequence>MNAALLLIALTVAPLPITDDIAPSERCSRTPVNSCPVGADGFADCQRTQGVDGIEGSKSPTDSFYGGLQFADGDDGSVDSEEDESDMPVSVSGGFA</sequence>
<dbReference type="AlphaFoldDB" id="A0A517TYG4"/>
<proteinExistence type="predicted"/>
<reference evidence="2 3" key="1">
    <citation type="submission" date="2019-02" db="EMBL/GenBank/DDBJ databases">
        <title>Deep-cultivation of Planctomycetes and their phenomic and genomic characterization uncovers novel biology.</title>
        <authorList>
            <person name="Wiegand S."/>
            <person name="Jogler M."/>
            <person name="Boedeker C."/>
            <person name="Pinto D."/>
            <person name="Vollmers J."/>
            <person name="Rivas-Marin E."/>
            <person name="Kohn T."/>
            <person name="Peeters S.H."/>
            <person name="Heuer A."/>
            <person name="Rast P."/>
            <person name="Oberbeckmann S."/>
            <person name="Bunk B."/>
            <person name="Jeske O."/>
            <person name="Meyerdierks A."/>
            <person name="Storesund J.E."/>
            <person name="Kallscheuer N."/>
            <person name="Luecker S."/>
            <person name="Lage O.M."/>
            <person name="Pohl T."/>
            <person name="Merkel B.J."/>
            <person name="Hornburger P."/>
            <person name="Mueller R.-W."/>
            <person name="Bruemmer F."/>
            <person name="Labrenz M."/>
            <person name="Spormann A.M."/>
            <person name="Op den Camp H."/>
            <person name="Overmann J."/>
            <person name="Amann R."/>
            <person name="Jetten M.S.M."/>
            <person name="Mascher T."/>
            <person name="Medema M.H."/>
            <person name="Devos D.P."/>
            <person name="Kaster A.-K."/>
            <person name="Ovreas L."/>
            <person name="Rohde M."/>
            <person name="Galperin M.Y."/>
            <person name="Jogler C."/>
        </authorList>
    </citation>
    <scope>NUCLEOTIDE SEQUENCE [LARGE SCALE GENOMIC DNA]</scope>
    <source>
        <strain evidence="2 3">I41</strain>
    </source>
</reference>
<protein>
    <submittedName>
        <fullName evidence="2">Uncharacterized protein</fullName>
    </submittedName>
</protein>
<feature type="region of interest" description="Disordered" evidence="1">
    <location>
        <begin position="49"/>
        <end position="96"/>
    </location>
</feature>